<comment type="caution">
    <text evidence="1">The sequence shown here is derived from an EMBL/GenBank/DDBJ whole genome shotgun (WGS) entry which is preliminary data.</text>
</comment>
<gene>
    <name evidence="1" type="ORF">CHX27_05570</name>
</gene>
<name>A0A255ZW58_9FLAO</name>
<accession>A0A255ZW58</accession>
<dbReference type="EMBL" id="NOXX01000177">
    <property type="protein sequence ID" value="OYQ45632.1"/>
    <property type="molecule type" value="Genomic_DNA"/>
</dbReference>
<dbReference type="Proteomes" id="UP000216035">
    <property type="component" value="Unassembled WGS sequence"/>
</dbReference>
<proteinExistence type="predicted"/>
<evidence type="ECO:0000313" key="1">
    <source>
        <dbReference type="EMBL" id="OYQ45632.1"/>
    </source>
</evidence>
<sequence>MTDLTTYRSSAPELVEGSLSKANLLIFKSFNLEIFSSFIRLFAIVRKKYVSFSWQVLGFLGRPHLPLHVAVFFLRAAAAIRARANVTKNS</sequence>
<organism evidence="1 2">
    <name type="scientific">Flavobacterium aurantiibacter</name>
    <dbReference type="NCBI Taxonomy" id="2023067"/>
    <lineage>
        <taxon>Bacteria</taxon>
        <taxon>Pseudomonadati</taxon>
        <taxon>Bacteroidota</taxon>
        <taxon>Flavobacteriia</taxon>
        <taxon>Flavobacteriales</taxon>
        <taxon>Flavobacteriaceae</taxon>
        <taxon>Flavobacterium</taxon>
    </lineage>
</organism>
<protein>
    <submittedName>
        <fullName evidence="1">Uncharacterized protein</fullName>
    </submittedName>
</protein>
<dbReference type="AlphaFoldDB" id="A0A255ZW58"/>
<reference evidence="1 2" key="1">
    <citation type="submission" date="2017-07" db="EMBL/GenBank/DDBJ databases">
        <title>Flavobacterium cyanobacteriorum sp. nov., isolated from cyanobacterial aggregates in a eutrophic lake.</title>
        <authorList>
            <person name="Cai H."/>
        </authorList>
    </citation>
    <scope>NUCLEOTIDE SEQUENCE [LARGE SCALE GENOMIC DNA]</scope>
    <source>
        <strain evidence="1 2">TH167</strain>
    </source>
</reference>
<keyword evidence="2" id="KW-1185">Reference proteome</keyword>
<evidence type="ECO:0000313" key="2">
    <source>
        <dbReference type="Proteomes" id="UP000216035"/>
    </source>
</evidence>